<feature type="region of interest" description="Disordered" evidence="1">
    <location>
        <begin position="59"/>
        <end position="87"/>
    </location>
</feature>
<comment type="caution">
    <text evidence="2">The sequence shown here is derived from an EMBL/GenBank/DDBJ whole genome shotgun (WGS) entry which is preliminary data.</text>
</comment>
<dbReference type="EMBL" id="JBHFFA010000002">
    <property type="protein sequence ID" value="KAL2641492.1"/>
    <property type="molecule type" value="Genomic_DNA"/>
</dbReference>
<feature type="compositionally biased region" description="Basic and acidic residues" evidence="1">
    <location>
        <begin position="59"/>
        <end position="74"/>
    </location>
</feature>
<dbReference type="Proteomes" id="UP001605036">
    <property type="component" value="Unassembled WGS sequence"/>
</dbReference>
<evidence type="ECO:0000313" key="3">
    <source>
        <dbReference type="Proteomes" id="UP001605036"/>
    </source>
</evidence>
<evidence type="ECO:0000313" key="2">
    <source>
        <dbReference type="EMBL" id="KAL2641492.1"/>
    </source>
</evidence>
<dbReference type="AlphaFoldDB" id="A0ABD1Z575"/>
<evidence type="ECO:0000256" key="1">
    <source>
        <dbReference type="SAM" id="MobiDB-lite"/>
    </source>
</evidence>
<organism evidence="2 3">
    <name type="scientific">Riccia fluitans</name>
    <dbReference type="NCBI Taxonomy" id="41844"/>
    <lineage>
        <taxon>Eukaryota</taxon>
        <taxon>Viridiplantae</taxon>
        <taxon>Streptophyta</taxon>
        <taxon>Embryophyta</taxon>
        <taxon>Marchantiophyta</taxon>
        <taxon>Marchantiopsida</taxon>
        <taxon>Marchantiidae</taxon>
        <taxon>Marchantiales</taxon>
        <taxon>Ricciaceae</taxon>
        <taxon>Riccia</taxon>
    </lineage>
</organism>
<proteinExistence type="predicted"/>
<protein>
    <submittedName>
        <fullName evidence="2">Uncharacterized protein</fullName>
    </submittedName>
</protein>
<gene>
    <name evidence="2" type="ORF">R1flu_009079</name>
</gene>
<accession>A0ABD1Z575</accession>
<keyword evidence="3" id="KW-1185">Reference proteome</keyword>
<reference evidence="2 3" key="1">
    <citation type="submission" date="2024-09" db="EMBL/GenBank/DDBJ databases">
        <title>Chromosome-scale assembly of Riccia fluitans.</title>
        <authorList>
            <person name="Paukszto L."/>
            <person name="Sawicki J."/>
            <person name="Karawczyk K."/>
            <person name="Piernik-Szablinska J."/>
            <person name="Szczecinska M."/>
            <person name="Mazdziarz M."/>
        </authorList>
    </citation>
    <scope>NUCLEOTIDE SEQUENCE [LARGE SCALE GENOMIC DNA]</scope>
    <source>
        <strain evidence="2">Rf_01</strain>
        <tissue evidence="2">Aerial parts of the thallus</tissue>
    </source>
</reference>
<name>A0ABD1Z575_9MARC</name>
<sequence>MRTEELRTENWVMGPVDAQFNQWQAFLFAPKDEWSTVKNSVEGKNIERREWNEPCPHYGLRDIDNDGSRSKRSGDGAGRFQTGAGVD</sequence>